<evidence type="ECO:0000256" key="1">
    <source>
        <dbReference type="SAM" id="MobiDB-lite"/>
    </source>
</evidence>
<sequence length="158" mass="17556">NLVINRLDSNLKNDLLAQGTELMIGDNLRGLDTWKKDKDLNKKPLSQFATVEDMPLENSFYNMQRNPHQKYSRNYLSNALCSDAVDGNPSLNSKSLKLTSLSSRKSFGSNSASSAISSSKKPTGMSKSKTSSQNSESEGSFDLFDEALKIFKNHKLKK</sequence>
<feature type="region of interest" description="Disordered" evidence="1">
    <location>
        <begin position="102"/>
        <end position="139"/>
    </location>
</feature>
<reference evidence="2 3" key="2">
    <citation type="submission" date="2014-03" db="EMBL/GenBank/DDBJ databases">
        <title>The Genome Sequence of Anncaliia algerae insect isolate PRA339.</title>
        <authorList>
            <consortium name="The Broad Institute Genome Sequencing Platform"/>
            <consortium name="The Broad Institute Genome Sequencing Center for Infectious Disease"/>
            <person name="Cuomo C."/>
            <person name="Becnel J."/>
            <person name="Sanscrainte N."/>
            <person name="Walker B."/>
            <person name="Young S.K."/>
            <person name="Zeng Q."/>
            <person name="Gargeya S."/>
            <person name="Fitzgerald M."/>
            <person name="Haas B."/>
            <person name="Abouelleil A."/>
            <person name="Alvarado L."/>
            <person name="Arachchi H.M."/>
            <person name="Berlin A.M."/>
            <person name="Chapman S.B."/>
            <person name="Dewar J."/>
            <person name="Goldberg J."/>
            <person name="Griggs A."/>
            <person name="Gujja S."/>
            <person name="Hansen M."/>
            <person name="Howarth C."/>
            <person name="Imamovic A."/>
            <person name="Larimer J."/>
            <person name="McCowan C."/>
            <person name="Murphy C."/>
            <person name="Neiman D."/>
            <person name="Pearson M."/>
            <person name="Priest M."/>
            <person name="Roberts A."/>
            <person name="Saif S."/>
            <person name="Shea T."/>
            <person name="Sisk P."/>
            <person name="Sykes S."/>
            <person name="Wortman J."/>
            <person name="Nusbaum C."/>
            <person name="Birren B."/>
        </authorList>
    </citation>
    <scope>NUCLEOTIDE SEQUENCE [LARGE SCALE GENOMIC DNA]</scope>
    <source>
        <strain evidence="2 3">PRA339</strain>
    </source>
</reference>
<dbReference type="AlphaFoldDB" id="A0A059F150"/>
<dbReference type="HOGENOM" id="CLU_1673397_0_0_1"/>
<evidence type="ECO:0000313" key="2">
    <source>
        <dbReference type="EMBL" id="KCZ80724.1"/>
    </source>
</evidence>
<name>A0A059F150_9MICR</name>
<keyword evidence="3" id="KW-1185">Reference proteome</keyword>
<dbReference type="EMBL" id="KK365166">
    <property type="protein sequence ID" value="KCZ80724.1"/>
    <property type="molecule type" value="Genomic_DNA"/>
</dbReference>
<dbReference type="VEuPathDB" id="MicrosporidiaDB:H312_01887"/>
<evidence type="ECO:0000313" key="3">
    <source>
        <dbReference type="Proteomes" id="UP000030655"/>
    </source>
</evidence>
<accession>A0A059F150</accession>
<gene>
    <name evidence="2" type="ORF">H312_01887</name>
</gene>
<protein>
    <submittedName>
        <fullName evidence="2">Uncharacterized protein</fullName>
    </submittedName>
</protein>
<reference evidence="3" key="1">
    <citation type="submission" date="2013-02" db="EMBL/GenBank/DDBJ databases">
        <authorList>
            <consortium name="The Broad Institute Genome Sequencing Platform"/>
            <person name="Cuomo C."/>
            <person name="Becnel J."/>
            <person name="Sanscrainte N."/>
            <person name="Walker B."/>
            <person name="Young S.K."/>
            <person name="Zeng Q."/>
            <person name="Gargeya S."/>
            <person name="Fitzgerald M."/>
            <person name="Haas B."/>
            <person name="Abouelleil A."/>
            <person name="Alvarado L."/>
            <person name="Arachchi H.M."/>
            <person name="Berlin A.M."/>
            <person name="Chapman S.B."/>
            <person name="Dewar J."/>
            <person name="Goldberg J."/>
            <person name="Griggs A."/>
            <person name="Gujja S."/>
            <person name="Hansen M."/>
            <person name="Howarth C."/>
            <person name="Imamovic A."/>
            <person name="Larimer J."/>
            <person name="McCowan C."/>
            <person name="Murphy C."/>
            <person name="Neiman D."/>
            <person name="Pearson M."/>
            <person name="Priest M."/>
            <person name="Roberts A."/>
            <person name="Saif S."/>
            <person name="Shea T."/>
            <person name="Sisk P."/>
            <person name="Sykes S."/>
            <person name="Wortman J."/>
            <person name="Nusbaum C."/>
            <person name="Birren B."/>
        </authorList>
    </citation>
    <scope>NUCLEOTIDE SEQUENCE [LARGE SCALE GENOMIC DNA]</scope>
    <source>
        <strain evidence="3">PRA339</strain>
    </source>
</reference>
<proteinExistence type="predicted"/>
<dbReference type="Proteomes" id="UP000030655">
    <property type="component" value="Unassembled WGS sequence"/>
</dbReference>
<organism evidence="2 3">
    <name type="scientific">Anncaliia algerae PRA339</name>
    <dbReference type="NCBI Taxonomy" id="1288291"/>
    <lineage>
        <taxon>Eukaryota</taxon>
        <taxon>Fungi</taxon>
        <taxon>Fungi incertae sedis</taxon>
        <taxon>Microsporidia</taxon>
        <taxon>Tubulinosematoidea</taxon>
        <taxon>Tubulinosematidae</taxon>
        <taxon>Anncaliia</taxon>
    </lineage>
</organism>
<feature type="non-terminal residue" evidence="2">
    <location>
        <position position="1"/>
    </location>
</feature>